<accession>W8RSH5</accession>
<organism evidence="2 3">
    <name type="scientific">Roseicyclus elongatus DSM 19469</name>
    <dbReference type="NCBI Taxonomy" id="1294273"/>
    <lineage>
        <taxon>Bacteria</taxon>
        <taxon>Pseudomonadati</taxon>
        <taxon>Pseudomonadota</taxon>
        <taxon>Alphaproteobacteria</taxon>
        <taxon>Rhodobacterales</taxon>
        <taxon>Roseobacteraceae</taxon>
        <taxon>Roseicyclus</taxon>
    </lineage>
</organism>
<dbReference type="EMBL" id="CP004372">
    <property type="protein sequence ID" value="AHM04063.1"/>
    <property type="molecule type" value="Genomic_DNA"/>
</dbReference>
<evidence type="ECO:0000313" key="2">
    <source>
        <dbReference type="EMBL" id="AHM04063.1"/>
    </source>
</evidence>
<gene>
    <name evidence="2" type="ORF">roselon_01691</name>
</gene>
<proteinExistence type="predicted"/>
<evidence type="ECO:0000256" key="1">
    <source>
        <dbReference type="SAM" id="MobiDB-lite"/>
    </source>
</evidence>
<sequence length="40" mass="4246">MERRHRPGQASLSKARTPAQVPSGTGHARRLTSGPCCVTS</sequence>
<dbReference type="KEGG" id="red:roselon_01691"/>
<dbReference type="Proteomes" id="UP000019593">
    <property type="component" value="Chromosome"/>
</dbReference>
<feature type="region of interest" description="Disordered" evidence="1">
    <location>
        <begin position="1"/>
        <end position="40"/>
    </location>
</feature>
<keyword evidence="3" id="KW-1185">Reference proteome</keyword>
<protein>
    <submittedName>
        <fullName evidence="2">Uncharacterized protein</fullName>
    </submittedName>
</protein>
<evidence type="ECO:0000313" key="3">
    <source>
        <dbReference type="Proteomes" id="UP000019593"/>
    </source>
</evidence>
<reference evidence="2 3" key="1">
    <citation type="submission" date="2013-03" db="EMBL/GenBank/DDBJ databases">
        <authorList>
            <person name="Fiebig A."/>
            <person name="Goeker M."/>
            <person name="Klenk H.-P.P."/>
        </authorList>
    </citation>
    <scope>NUCLEOTIDE SEQUENCE [LARGE SCALE GENOMIC DNA]</scope>
    <source>
        <strain evidence="3">DSM 19469</strain>
    </source>
</reference>
<name>W8RSH5_9RHOB</name>
<dbReference type="HOGENOM" id="CLU_3295840_0_0_5"/>
<dbReference type="AlphaFoldDB" id="W8RSH5"/>
<dbReference type="STRING" id="1294273.roselon_01691"/>